<name>A0A0A8YRR5_ARUDO</name>
<sequence>MGFINLHSQLILNPLNCKVLPNRLQLITFVKIILLRCFNHTKSCL</sequence>
<proteinExistence type="predicted"/>
<reference evidence="1" key="1">
    <citation type="submission" date="2014-09" db="EMBL/GenBank/DDBJ databases">
        <authorList>
            <person name="Magalhaes I.L.F."/>
            <person name="Oliveira U."/>
            <person name="Santos F.R."/>
            <person name="Vidigal T.H.D.A."/>
            <person name="Brescovit A.D."/>
            <person name="Santos A.J."/>
        </authorList>
    </citation>
    <scope>NUCLEOTIDE SEQUENCE</scope>
    <source>
        <tissue evidence="1">Shoot tissue taken approximately 20 cm above the soil surface</tissue>
    </source>
</reference>
<protein>
    <submittedName>
        <fullName evidence="1">Uncharacterized protein</fullName>
    </submittedName>
</protein>
<accession>A0A0A8YRR5</accession>
<reference evidence="1" key="2">
    <citation type="journal article" date="2015" name="Data Brief">
        <title>Shoot transcriptome of the giant reed, Arundo donax.</title>
        <authorList>
            <person name="Barrero R.A."/>
            <person name="Guerrero F.D."/>
            <person name="Moolhuijzen P."/>
            <person name="Goolsby J.A."/>
            <person name="Tidwell J."/>
            <person name="Bellgard S.E."/>
            <person name="Bellgard M.I."/>
        </authorList>
    </citation>
    <scope>NUCLEOTIDE SEQUENCE</scope>
    <source>
        <tissue evidence="1">Shoot tissue taken approximately 20 cm above the soil surface</tissue>
    </source>
</reference>
<dbReference type="EMBL" id="GBRH01268326">
    <property type="protein sequence ID" value="JAD29569.1"/>
    <property type="molecule type" value="Transcribed_RNA"/>
</dbReference>
<organism evidence="1">
    <name type="scientific">Arundo donax</name>
    <name type="common">Giant reed</name>
    <name type="synonym">Donax arundinaceus</name>
    <dbReference type="NCBI Taxonomy" id="35708"/>
    <lineage>
        <taxon>Eukaryota</taxon>
        <taxon>Viridiplantae</taxon>
        <taxon>Streptophyta</taxon>
        <taxon>Embryophyta</taxon>
        <taxon>Tracheophyta</taxon>
        <taxon>Spermatophyta</taxon>
        <taxon>Magnoliopsida</taxon>
        <taxon>Liliopsida</taxon>
        <taxon>Poales</taxon>
        <taxon>Poaceae</taxon>
        <taxon>PACMAD clade</taxon>
        <taxon>Arundinoideae</taxon>
        <taxon>Arundineae</taxon>
        <taxon>Arundo</taxon>
    </lineage>
</organism>
<dbReference type="AlphaFoldDB" id="A0A0A8YRR5"/>
<evidence type="ECO:0000313" key="1">
    <source>
        <dbReference type="EMBL" id="JAD29569.1"/>
    </source>
</evidence>